<comment type="caution">
    <text evidence="3">The sequence shown here is derived from an EMBL/GenBank/DDBJ whole genome shotgun (WGS) entry which is preliminary data.</text>
</comment>
<accession>A0A5A7NPU1</accession>
<dbReference type="SUPFAM" id="SSF53850">
    <property type="entry name" value="Periplasmic binding protein-like II"/>
    <property type="match status" value="1"/>
</dbReference>
<dbReference type="Pfam" id="PF00496">
    <property type="entry name" value="SBP_bac_5"/>
    <property type="match status" value="1"/>
</dbReference>
<dbReference type="Proteomes" id="UP000325307">
    <property type="component" value="Unassembled WGS sequence"/>
</dbReference>
<sequence>MRLKRISKAVALGATFALALSACSPGGPAAPTGSPSAGSTGKYSVEPTNTGLADLGDITTASGSIAASIGEDEFISYNGFTPEANNAYNSVVTERIQSSFSYFGTDGAVYQNPAIGSIEKVSDSPLTIKYTINPDAVWSDGTPITTADAVLAWALQNANLTVDGKPIFNSVAQDLGDQVPKGPKGEASGKEFTLVYAEPNPDWEIQSLLIHPAHIVAEQGGLSTAEFVAAALAGDGAKLEKAADFWNTGWNTDPGTVPDPALALSSGPYKIDSWEAGQSITLTANDKWWGTPAATEKLVIRFAAADTHVQALQNADLDVVEPQATIDTVAQLEGLGDDVQILAGDTLSWEHLDFNFAEGNKFGGNPELRQAFALCVPRQQIVDNLIKPLNPGAQVMNAREVFPFQENYGDVVSAAYSGQYDAVDIEGAKRILEEQNATGVKVRIGYNAPNPRRTDVVAMIKSSCDQAGFEVVDVGSGDFFSKTLPNGDYDVALYAWSSSGQITSGENIYATGKPQNYSQYSNRDVDAAWRKLATSLDPAVQLEQTKAIEKLLWEDLHGIPLFAHPGITAARADVLNVRRTAAQSTVLWNAEQWLRAPR</sequence>
<dbReference type="PANTHER" id="PTHR30290">
    <property type="entry name" value="PERIPLASMIC BINDING COMPONENT OF ABC TRANSPORTER"/>
    <property type="match status" value="1"/>
</dbReference>
<dbReference type="CDD" id="cd08501">
    <property type="entry name" value="PBP2_Lpqw"/>
    <property type="match status" value="1"/>
</dbReference>
<dbReference type="OrthoDB" id="7888869at2"/>
<dbReference type="RefSeq" id="WP_149955291.1">
    <property type="nucleotide sequence ID" value="NZ_BKDJ01000001.1"/>
</dbReference>
<evidence type="ECO:0000259" key="2">
    <source>
        <dbReference type="Pfam" id="PF00496"/>
    </source>
</evidence>
<dbReference type="PANTHER" id="PTHR30290:SF65">
    <property type="entry name" value="MONOACYL PHOSPHATIDYLINOSITOL TETRAMANNOSIDE-BINDING PROTEIN LPQW-RELATED"/>
    <property type="match status" value="1"/>
</dbReference>
<dbReference type="Gene3D" id="3.90.76.10">
    <property type="entry name" value="Dipeptide-binding Protein, Domain 1"/>
    <property type="match status" value="1"/>
</dbReference>
<feature type="chain" id="PRO_5023134802" evidence="1">
    <location>
        <begin position="30"/>
        <end position="598"/>
    </location>
</feature>
<keyword evidence="4" id="KW-1185">Reference proteome</keyword>
<reference evidence="3 4" key="1">
    <citation type="submission" date="2019-09" db="EMBL/GenBank/DDBJ databases">
        <title>Arthrobacter zafarii sp. nov., a moderately thermotolerant and halotolerant actinobacterium isolated from Cholistan desert soil of Pakistan.</title>
        <authorList>
            <person name="Amin A."/>
            <person name="Ahmed I."/>
            <person name="Khalid N."/>
            <person name="Schumann P."/>
            <person name="Busse H.J."/>
            <person name="Khan I.U."/>
            <person name="Li S."/>
            <person name="Li W.J."/>
        </authorList>
    </citation>
    <scope>NUCLEOTIDE SEQUENCE [LARGE SCALE GENOMIC DNA]</scope>
    <source>
        <strain evidence="3 4">NCCP-1664</strain>
    </source>
</reference>
<name>A0A5A7NPU1_9MICC</name>
<gene>
    <name evidence="3" type="ORF">NCCP1664_02780</name>
</gene>
<keyword evidence="1" id="KW-0732">Signal</keyword>
<dbReference type="InterPro" id="IPR039424">
    <property type="entry name" value="SBP_5"/>
</dbReference>
<evidence type="ECO:0000313" key="3">
    <source>
        <dbReference type="EMBL" id="GER21781.1"/>
    </source>
</evidence>
<dbReference type="Gene3D" id="3.40.190.10">
    <property type="entry name" value="Periplasmic binding protein-like II"/>
    <property type="match status" value="1"/>
</dbReference>
<feature type="domain" description="Solute-binding protein family 5" evidence="2">
    <location>
        <begin position="119"/>
        <end position="499"/>
    </location>
</feature>
<dbReference type="GO" id="GO:1904680">
    <property type="term" value="F:peptide transmembrane transporter activity"/>
    <property type="evidence" value="ECO:0007669"/>
    <property type="project" value="TreeGrafter"/>
</dbReference>
<organism evidence="3 4">
    <name type="scientific">Zafaria cholistanensis</name>
    <dbReference type="NCBI Taxonomy" id="1682741"/>
    <lineage>
        <taxon>Bacteria</taxon>
        <taxon>Bacillati</taxon>
        <taxon>Actinomycetota</taxon>
        <taxon>Actinomycetes</taxon>
        <taxon>Micrococcales</taxon>
        <taxon>Micrococcaceae</taxon>
        <taxon>Zafaria</taxon>
    </lineage>
</organism>
<dbReference type="GO" id="GO:0015833">
    <property type="term" value="P:peptide transport"/>
    <property type="evidence" value="ECO:0007669"/>
    <property type="project" value="TreeGrafter"/>
</dbReference>
<protein>
    <submittedName>
        <fullName evidence="3">Peptide ABC transporter substrate-binding protein</fullName>
    </submittedName>
</protein>
<dbReference type="InterPro" id="IPR000914">
    <property type="entry name" value="SBP_5_dom"/>
</dbReference>
<evidence type="ECO:0000313" key="4">
    <source>
        <dbReference type="Proteomes" id="UP000325307"/>
    </source>
</evidence>
<feature type="signal peptide" evidence="1">
    <location>
        <begin position="1"/>
        <end position="29"/>
    </location>
</feature>
<proteinExistence type="predicted"/>
<dbReference type="AlphaFoldDB" id="A0A5A7NPU1"/>
<dbReference type="EMBL" id="BKDJ01000001">
    <property type="protein sequence ID" value="GER21781.1"/>
    <property type="molecule type" value="Genomic_DNA"/>
</dbReference>
<evidence type="ECO:0000256" key="1">
    <source>
        <dbReference type="SAM" id="SignalP"/>
    </source>
</evidence>
<dbReference type="PROSITE" id="PS51257">
    <property type="entry name" value="PROKAR_LIPOPROTEIN"/>
    <property type="match status" value="1"/>
</dbReference>
<dbReference type="Gene3D" id="3.10.105.10">
    <property type="entry name" value="Dipeptide-binding Protein, Domain 3"/>
    <property type="match status" value="1"/>
</dbReference>